<protein>
    <recommendedName>
        <fullName evidence="11">Solute carrier family 23 member 1</fullName>
    </recommendedName>
</protein>
<dbReference type="InterPro" id="IPR006042">
    <property type="entry name" value="Xan_ur_permease"/>
</dbReference>
<accession>A0AAE1QJZ0</accession>
<evidence type="ECO:0000313" key="10">
    <source>
        <dbReference type="Proteomes" id="UP001292094"/>
    </source>
</evidence>
<keyword evidence="4 8" id="KW-0812">Transmembrane</keyword>
<evidence type="ECO:0008006" key="11">
    <source>
        <dbReference type="Google" id="ProtNLM"/>
    </source>
</evidence>
<proteinExistence type="inferred from homology"/>
<evidence type="ECO:0000256" key="8">
    <source>
        <dbReference type="SAM" id="Phobius"/>
    </source>
</evidence>
<comment type="subcellular location">
    <subcellularLocation>
        <location evidence="1">Membrane</location>
        <topology evidence="1">Multi-pass membrane protein</topology>
    </subcellularLocation>
</comment>
<feature type="transmembrane region" description="Helical" evidence="8">
    <location>
        <begin position="549"/>
        <end position="572"/>
    </location>
</feature>
<dbReference type="InterPro" id="IPR006043">
    <property type="entry name" value="NCS2"/>
</dbReference>
<feature type="transmembrane region" description="Helical" evidence="8">
    <location>
        <begin position="375"/>
        <end position="399"/>
    </location>
</feature>
<feature type="region of interest" description="Disordered" evidence="7">
    <location>
        <begin position="1"/>
        <end position="114"/>
    </location>
</feature>
<feature type="compositionally biased region" description="Polar residues" evidence="7">
    <location>
        <begin position="95"/>
        <end position="105"/>
    </location>
</feature>
<feature type="transmembrane region" description="Helical" evidence="8">
    <location>
        <begin position="617"/>
        <end position="634"/>
    </location>
</feature>
<evidence type="ECO:0000256" key="5">
    <source>
        <dbReference type="ARBA" id="ARBA00022989"/>
    </source>
</evidence>
<evidence type="ECO:0000256" key="3">
    <source>
        <dbReference type="ARBA" id="ARBA00022448"/>
    </source>
</evidence>
<dbReference type="PROSITE" id="PS01116">
    <property type="entry name" value="XANTH_URACIL_PERMASE"/>
    <property type="match status" value="1"/>
</dbReference>
<comment type="similarity">
    <text evidence="2">Belongs to the nucleobase:cation symporter-2 (NCS2) (TC 2.A.40) family.</text>
</comment>
<dbReference type="Pfam" id="PF00860">
    <property type="entry name" value="Xan_ur_permease"/>
    <property type="match status" value="1"/>
</dbReference>
<keyword evidence="10" id="KW-1185">Reference proteome</keyword>
<evidence type="ECO:0000256" key="6">
    <source>
        <dbReference type="ARBA" id="ARBA00023136"/>
    </source>
</evidence>
<comment type="caution">
    <text evidence="9">The sequence shown here is derived from an EMBL/GenBank/DDBJ whole genome shotgun (WGS) entry which is preliminary data.</text>
</comment>
<dbReference type="EMBL" id="JAWZYT010000116">
    <property type="protein sequence ID" value="KAK4327869.1"/>
    <property type="molecule type" value="Genomic_DNA"/>
</dbReference>
<evidence type="ECO:0000256" key="2">
    <source>
        <dbReference type="ARBA" id="ARBA00008821"/>
    </source>
</evidence>
<dbReference type="Proteomes" id="UP001292094">
    <property type="component" value="Unassembled WGS sequence"/>
</dbReference>
<feature type="compositionally biased region" description="Low complexity" evidence="7">
    <location>
        <begin position="26"/>
        <end position="47"/>
    </location>
</feature>
<feature type="transmembrane region" description="Helical" evidence="8">
    <location>
        <begin position="182"/>
        <end position="202"/>
    </location>
</feature>
<feature type="transmembrane region" description="Helical" evidence="8">
    <location>
        <begin position="214"/>
        <end position="236"/>
    </location>
</feature>
<keyword evidence="5 8" id="KW-1133">Transmembrane helix</keyword>
<keyword evidence="6 8" id="KW-0472">Membrane</keyword>
<feature type="transmembrane region" description="Helical" evidence="8">
    <location>
        <begin position="521"/>
        <end position="543"/>
    </location>
</feature>
<dbReference type="NCBIfam" id="NF037981">
    <property type="entry name" value="NCS2_1"/>
    <property type="match status" value="1"/>
</dbReference>
<dbReference type="AlphaFoldDB" id="A0AAE1QJZ0"/>
<feature type="transmembrane region" description="Helical" evidence="8">
    <location>
        <begin position="313"/>
        <end position="331"/>
    </location>
</feature>
<dbReference type="GO" id="GO:0022857">
    <property type="term" value="F:transmembrane transporter activity"/>
    <property type="evidence" value="ECO:0007669"/>
    <property type="project" value="InterPro"/>
</dbReference>
<keyword evidence="3" id="KW-0813">Transport</keyword>
<dbReference type="GO" id="GO:0005886">
    <property type="term" value="C:plasma membrane"/>
    <property type="evidence" value="ECO:0007669"/>
    <property type="project" value="UniProtKB-ARBA"/>
</dbReference>
<evidence type="ECO:0000313" key="9">
    <source>
        <dbReference type="EMBL" id="KAK4327869.1"/>
    </source>
</evidence>
<gene>
    <name evidence="9" type="ORF">Pmani_001676</name>
</gene>
<feature type="compositionally biased region" description="Acidic residues" evidence="7">
    <location>
        <begin position="72"/>
        <end position="82"/>
    </location>
</feature>
<dbReference type="PANTHER" id="PTHR11119">
    <property type="entry name" value="XANTHINE-URACIL / VITAMIN C PERMEASE FAMILY MEMBER"/>
    <property type="match status" value="1"/>
</dbReference>
<evidence type="ECO:0000256" key="1">
    <source>
        <dbReference type="ARBA" id="ARBA00004141"/>
    </source>
</evidence>
<evidence type="ECO:0000256" key="4">
    <source>
        <dbReference type="ARBA" id="ARBA00022692"/>
    </source>
</evidence>
<sequence length="715" mass="77323">MADDSHDVQVVNYRHNATPKTDTSDTRSSNTSGNRSSNTSSVRNSNTSKRDSQATSNPTFTSDAGYIVTLEPPDDNDDDDNDTATTNSIDEHTTDIINSTPSSQHHNIKSYNEKDPNARVVTATIDDDDGRGEWWSGGGEKNSMEKIGNGEEKGPRADSELMYGVNDAPAWYMCCFLGLQHYLTMIGATITIPFIITPLLCIDNDDPARGMLTCTILFVSGIVTLLQSTLGIRLPIVQGGTFSFLVPTIAILTTSFPTCDQLPLANMTDGERQEVWQVRMREVQGAIAVSGLFQVLIGFTGLIGVLLTWITPLAIAPTVALVGLSLFDVAADKAGTHWGISFLTMVLMILFSQFLKNVPLPFLICSKKSNVRISWVPVFKLFPVLLAILLSWALCWILTASNVFSEDSKARTDLAFNIISETPWFRVPYPCQWGVPTVSATGVFGMLAGVLASMVESVGDYYACARIGGAPPPPTHAVNRGIGIEGIGCILAGLWGTGNGTTSYSENIGAIGVTKVASRRVVQVGAVIMLVFGMLGKVGAAFVTIPEPVVGGVFCVMFAIITSVGLSTLQFVDLNSSRNLFVLGFSLFMGIAIPKYLGSNPGLINTGEPTVDQILTVLLQTSMFIGGFLGFFLDNTIPGTAEERGLVKWKAQHQSSIETETQQNQSKGSDYDVYALPFGMNYIRRATWTRYLPFCPSFTGFKLGCRKKDVDITPS</sequence>
<feature type="region of interest" description="Disordered" evidence="7">
    <location>
        <begin position="129"/>
        <end position="155"/>
    </location>
</feature>
<name>A0AAE1QJZ0_9EUCA</name>
<feature type="compositionally biased region" description="Basic and acidic residues" evidence="7">
    <location>
        <begin position="142"/>
        <end position="155"/>
    </location>
</feature>
<reference evidence="9" key="1">
    <citation type="submission" date="2023-11" db="EMBL/GenBank/DDBJ databases">
        <title>Genome assemblies of two species of porcelain crab, Petrolisthes cinctipes and Petrolisthes manimaculis (Anomura: Porcellanidae).</title>
        <authorList>
            <person name="Angst P."/>
        </authorList>
    </citation>
    <scope>NUCLEOTIDE SEQUENCE</scope>
    <source>
        <strain evidence="9">PB745_02</strain>
        <tissue evidence="9">Gill</tissue>
    </source>
</reference>
<evidence type="ECO:0000256" key="7">
    <source>
        <dbReference type="SAM" id="MobiDB-lite"/>
    </source>
</evidence>
<organism evidence="9 10">
    <name type="scientific">Petrolisthes manimaculis</name>
    <dbReference type="NCBI Taxonomy" id="1843537"/>
    <lineage>
        <taxon>Eukaryota</taxon>
        <taxon>Metazoa</taxon>
        <taxon>Ecdysozoa</taxon>
        <taxon>Arthropoda</taxon>
        <taxon>Crustacea</taxon>
        <taxon>Multicrustacea</taxon>
        <taxon>Malacostraca</taxon>
        <taxon>Eumalacostraca</taxon>
        <taxon>Eucarida</taxon>
        <taxon>Decapoda</taxon>
        <taxon>Pleocyemata</taxon>
        <taxon>Anomura</taxon>
        <taxon>Galatheoidea</taxon>
        <taxon>Porcellanidae</taxon>
        <taxon>Petrolisthes</taxon>
    </lineage>
</organism>
<feature type="transmembrane region" description="Helical" evidence="8">
    <location>
        <begin position="579"/>
        <end position="597"/>
    </location>
</feature>
<feature type="transmembrane region" description="Helical" evidence="8">
    <location>
        <begin position="285"/>
        <end position="307"/>
    </location>
</feature>
<feature type="compositionally biased region" description="Polar residues" evidence="7">
    <location>
        <begin position="53"/>
        <end position="62"/>
    </location>
</feature>
<feature type="transmembrane region" description="Helical" evidence="8">
    <location>
        <begin position="338"/>
        <end position="355"/>
    </location>
</feature>